<proteinExistence type="predicted"/>
<organism evidence="2 3">
    <name type="scientific">Blautia liquoris</name>
    <dbReference type="NCBI Taxonomy" id="2779518"/>
    <lineage>
        <taxon>Bacteria</taxon>
        <taxon>Bacillati</taxon>
        <taxon>Bacillota</taxon>
        <taxon>Clostridia</taxon>
        <taxon>Lachnospirales</taxon>
        <taxon>Lachnospiraceae</taxon>
        <taxon>Blautia</taxon>
    </lineage>
</organism>
<sequence>MEKNIPAVSPESVGIPSQAVTDMIEELEKNHVPMHSLMLARHNKLVTSAFWRPFGPGQLHRLFSVSKSFVSIAVGWLEEDGLIRLDDPIAQYFPEYLPENADQWLKAMTIRDMLAMQTCHTATTYKIHPDQNWVESFFVTPPSHCPGTTFNYDTSSPHTLGALVEKLTRMPVLDYLRSKFLDEIGFSPRAYMICDPFGTSMGGSGLMAEPLDLMKFALAVLNKGRAEDGQILIPEKYLNQACSCQSSTQHVRSTIDEGQGYGYQFWMTRHNGFCCNGMGGQFAIFLPKEDIVCVTTADTQEVNAGNQTIFNAFFDHILPALKEMPLAEDKKARDQLEKKIHSLVIRPVNGELRTDCDGFLGKTVYRVTENSKAFQKFFFEFSDSFREGSFHFYRDSSWHVLHFGLGEVREDVFPIYDDRCVTSAAWTSEDSLYLRCSLIGESVGTIHLQFTYKDGWMYLAMRKKEETMFQEFSGYLSAVAEVKRNAS</sequence>
<dbReference type="EMBL" id="CP063304">
    <property type="protein sequence ID" value="QOV20139.1"/>
    <property type="molecule type" value="Genomic_DNA"/>
</dbReference>
<evidence type="ECO:0000313" key="2">
    <source>
        <dbReference type="EMBL" id="QOV20139.1"/>
    </source>
</evidence>
<dbReference type="AlphaFoldDB" id="A0A7M2RIQ3"/>
<feature type="domain" description="Beta-lactamase-related" evidence="1">
    <location>
        <begin position="23"/>
        <end position="301"/>
    </location>
</feature>
<name>A0A7M2RIQ3_9FIRM</name>
<dbReference type="PANTHER" id="PTHR43283:SF7">
    <property type="entry name" value="BETA-LACTAMASE-RELATED DOMAIN-CONTAINING PROTEIN"/>
    <property type="match status" value="1"/>
</dbReference>
<keyword evidence="2" id="KW-0378">Hydrolase</keyword>
<evidence type="ECO:0000313" key="3">
    <source>
        <dbReference type="Proteomes" id="UP000593601"/>
    </source>
</evidence>
<dbReference type="InterPro" id="IPR050789">
    <property type="entry name" value="Diverse_Enzym_Activities"/>
</dbReference>
<dbReference type="SUPFAM" id="SSF56601">
    <property type="entry name" value="beta-lactamase/transpeptidase-like"/>
    <property type="match status" value="1"/>
</dbReference>
<keyword evidence="3" id="KW-1185">Reference proteome</keyword>
<dbReference type="InterPro" id="IPR012338">
    <property type="entry name" value="Beta-lactam/transpept-like"/>
</dbReference>
<dbReference type="PANTHER" id="PTHR43283">
    <property type="entry name" value="BETA-LACTAMASE-RELATED"/>
    <property type="match status" value="1"/>
</dbReference>
<dbReference type="GO" id="GO:0016787">
    <property type="term" value="F:hydrolase activity"/>
    <property type="evidence" value="ECO:0007669"/>
    <property type="project" value="UniProtKB-KW"/>
</dbReference>
<evidence type="ECO:0000259" key="1">
    <source>
        <dbReference type="Pfam" id="PF00144"/>
    </source>
</evidence>
<dbReference type="KEGG" id="bliq:INP51_04100"/>
<dbReference type="Pfam" id="PF00144">
    <property type="entry name" value="Beta-lactamase"/>
    <property type="match status" value="1"/>
</dbReference>
<dbReference type="InterPro" id="IPR001466">
    <property type="entry name" value="Beta-lactam-related"/>
</dbReference>
<dbReference type="Gene3D" id="3.40.710.10">
    <property type="entry name" value="DD-peptidase/beta-lactamase superfamily"/>
    <property type="match status" value="1"/>
</dbReference>
<gene>
    <name evidence="2" type="ORF">INP51_04100</name>
</gene>
<dbReference type="RefSeq" id="WP_193736459.1">
    <property type="nucleotide sequence ID" value="NZ_CP063304.1"/>
</dbReference>
<protein>
    <submittedName>
        <fullName evidence="2">Serine hydrolase</fullName>
    </submittedName>
</protein>
<reference evidence="2 3" key="1">
    <citation type="submission" date="2020-10" db="EMBL/GenBank/DDBJ databases">
        <title>Blautia liquoris sp.nov., isolated from the mud in a fermentation cellar used for the production of Chinese strong-flavoured liquor.</title>
        <authorList>
            <person name="Lu L."/>
        </authorList>
    </citation>
    <scope>NUCLEOTIDE SEQUENCE [LARGE SCALE GENOMIC DNA]</scope>
    <source>
        <strain evidence="2 3">LZLJ-3</strain>
    </source>
</reference>
<accession>A0A7M2RIQ3</accession>
<dbReference type="Proteomes" id="UP000593601">
    <property type="component" value="Chromosome"/>
</dbReference>